<sequence length="140" mass="15370">MSGPVQIAQLLPFLVIACLTWTHRNSVASRRLLHNHLHFSLSRPTIPAPASYTPGTVVNANDYALPVAFPTHSLRGLRGYEMSRTTAATPGSLYAWWPFSLESARMTHLRATQLANASANITAQNQVQTSRSPELSNSPY</sequence>
<dbReference type="EMBL" id="JARJCN010000051">
    <property type="protein sequence ID" value="KAJ7081203.1"/>
    <property type="molecule type" value="Genomic_DNA"/>
</dbReference>
<reference evidence="2" key="1">
    <citation type="submission" date="2023-03" db="EMBL/GenBank/DDBJ databases">
        <title>Massive genome expansion in bonnet fungi (Mycena s.s.) driven by repeated elements and novel gene families across ecological guilds.</title>
        <authorList>
            <consortium name="Lawrence Berkeley National Laboratory"/>
            <person name="Harder C.B."/>
            <person name="Miyauchi S."/>
            <person name="Viragh M."/>
            <person name="Kuo A."/>
            <person name="Thoen E."/>
            <person name="Andreopoulos B."/>
            <person name="Lu D."/>
            <person name="Skrede I."/>
            <person name="Drula E."/>
            <person name="Henrissat B."/>
            <person name="Morin E."/>
            <person name="Kohler A."/>
            <person name="Barry K."/>
            <person name="LaButti K."/>
            <person name="Morin E."/>
            <person name="Salamov A."/>
            <person name="Lipzen A."/>
            <person name="Mereny Z."/>
            <person name="Hegedus B."/>
            <person name="Baldrian P."/>
            <person name="Stursova M."/>
            <person name="Weitz H."/>
            <person name="Taylor A."/>
            <person name="Grigoriev I.V."/>
            <person name="Nagy L.G."/>
            <person name="Martin F."/>
            <person name="Kauserud H."/>
        </authorList>
    </citation>
    <scope>NUCLEOTIDE SEQUENCE</scope>
    <source>
        <strain evidence="2">CBHHK173m</strain>
    </source>
</reference>
<evidence type="ECO:0000313" key="2">
    <source>
        <dbReference type="EMBL" id="KAJ7081203.1"/>
    </source>
</evidence>
<accession>A0AAD6XMB6</accession>
<keyword evidence="1" id="KW-0732">Signal</keyword>
<evidence type="ECO:0000313" key="3">
    <source>
        <dbReference type="Proteomes" id="UP001222325"/>
    </source>
</evidence>
<evidence type="ECO:0000256" key="1">
    <source>
        <dbReference type="SAM" id="SignalP"/>
    </source>
</evidence>
<dbReference type="AlphaFoldDB" id="A0AAD6XMB6"/>
<protein>
    <recommendedName>
        <fullName evidence="4">Secreted protein</fullName>
    </recommendedName>
</protein>
<comment type="caution">
    <text evidence="2">The sequence shown here is derived from an EMBL/GenBank/DDBJ whole genome shotgun (WGS) entry which is preliminary data.</text>
</comment>
<organism evidence="2 3">
    <name type="scientific">Mycena belliarum</name>
    <dbReference type="NCBI Taxonomy" id="1033014"/>
    <lineage>
        <taxon>Eukaryota</taxon>
        <taxon>Fungi</taxon>
        <taxon>Dikarya</taxon>
        <taxon>Basidiomycota</taxon>
        <taxon>Agaricomycotina</taxon>
        <taxon>Agaricomycetes</taxon>
        <taxon>Agaricomycetidae</taxon>
        <taxon>Agaricales</taxon>
        <taxon>Marasmiineae</taxon>
        <taxon>Mycenaceae</taxon>
        <taxon>Mycena</taxon>
    </lineage>
</organism>
<feature type="signal peptide" evidence="1">
    <location>
        <begin position="1"/>
        <end position="22"/>
    </location>
</feature>
<name>A0AAD6XMB6_9AGAR</name>
<gene>
    <name evidence="2" type="ORF">B0H15DRAFT_803800</name>
</gene>
<proteinExistence type="predicted"/>
<dbReference type="Proteomes" id="UP001222325">
    <property type="component" value="Unassembled WGS sequence"/>
</dbReference>
<evidence type="ECO:0008006" key="4">
    <source>
        <dbReference type="Google" id="ProtNLM"/>
    </source>
</evidence>
<keyword evidence="3" id="KW-1185">Reference proteome</keyword>
<feature type="chain" id="PRO_5041962717" description="Secreted protein" evidence="1">
    <location>
        <begin position="23"/>
        <end position="140"/>
    </location>
</feature>